<reference evidence="2 3" key="1">
    <citation type="journal article" date="2023" name="Plants (Basel)">
        <title>Bridging the Gap: Combining Genomics and Transcriptomics Approaches to Understand Stylosanthes scabra, an Orphan Legume from the Brazilian Caatinga.</title>
        <authorList>
            <person name="Ferreira-Neto J.R.C."/>
            <person name="da Silva M.D."/>
            <person name="Binneck E."/>
            <person name="de Melo N.F."/>
            <person name="da Silva R.H."/>
            <person name="de Melo A.L.T.M."/>
            <person name="Pandolfi V."/>
            <person name="Bustamante F.O."/>
            <person name="Brasileiro-Vidal A.C."/>
            <person name="Benko-Iseppon A.M."/>
        </authorList>
    </citation>
    <scope>NUCLEOTIDE SEQUENCE [LARGE SCALE GENOMIC DNA]</scope>
    <source>
        <tissue evidence="2">Leaves</tissue>
    </source>
</reference>
<dbReference type="Pfam" id="PF12776">
    <property type="entry name" value="Myb_DNA-bind_3"/>
    <property type="match status" value="1"/>
</dbReference>
<gene>
    <name evidence="2" type="ORF">PIB30_106181</name>
</gene>
<evidence type="ECO:0000313" key="3">
    <source>
        <dbReference type="Proteomes" id="UP001341840"/>
    </source>
</evidence>
<keyword evidence="3" id="KW-1185">Reference proteome</keyword>
<organism evidence="2 3">
    <name type="scientific">Stylosanthes scabra</name>
    <dbReference type="NCBI Taxonomy" id="79078"/>
    <lineage>
        <taxon>Eukaryota</taxon>
        <taxon>Viridiplantae</taxon>
        <taxon>Streptophyta</taxon>
        <taxon>Embryophyta</taxon>
        <taxon>Tracheophyta</taxon>
        <taxon>Spermatophyta</taxon>
        <taxon>Magnoliopsida</taxon>
        <taxon>eudicotyledons</taxon>
        <taxon>Gunneridae</taxon>
        <taxon>Pentapetalae</taxon>
        <taxon>rosids</taxon>
        <taxon>fabids</taxon>
        <taxon>Fabales</taxon>
        <taxon>Fabaceae</taxon>
        <taxon>Papilionoideae</taxon>
        <taxon>50 kb inversion clade</taxon>
        <taxon>dalbergioids sensu lato</taxon>
        <taxon>Dalbergieae</taxon>
        <taxon>Pterocarpus clade</taxon>
        <taxon>Stylosanthes</taxon>
    </lineage>
</organism>
<name>A0ABU6WYN9_9FABA</name>
<dbReference type="EMBL" id="JASCZI010185354">
    <property type="protein sequence ID" value="MED6190467.1"/>
    <property type="molecule type" value="Genomic_DNA"/>
</dbReference>
<dbReference type="PANTHER" id="PTHR46250">
    <property type="entry name" value="MYB/SANT-LIKE DNA-BINDING DOMAIN PROTEIN-RELATED"/>
    <property type="match status" value="1"/>
</dbReference>
<accession>A0ABU6WYN9</accession>
<feature type="domain" description="Myb/SANT-like" evidence="1">
    <location>
        <begin position="4"/>
        <end position="91"/>
    </location>
</feature>
<evidence type="ECO:0000313" key="2">
    <source>
        <dbReference type="EMBL" id="MED6190467.1"/>
    </source>
</evidence>
<protein>
    <recommendedName>
        <fullName evidence="1">Myb/SANT-like domain-containing protein</fullName>
    </recommendedName>
</protein>
<dbReference type="Proteomes" id="UP001341840">
    <property type="component" value="Unassembled WGS sequence"/>
</dbReference>
<evidence type="ECO:0000259" key="1">
    <source>
        <dbReference type="Pfam" id="PF12776"/>
    </source>
</evidence>
<dbReference type="InterPro" id="IPR024752">
    <property type="entry name" value="Myb/SANT-like_dom"/>
</dbReference>
<dbReference type="PANTHER" id="PTHR46250:SF18">
    <property type="entry name" value="MYB_SANT-LIKE DOMAIN-CONTAINING PROTEIN"/>
    <property type="match status" value="1"/>
</dbReference>
<proteinExistence type="predicted"/>
<sequence length="115" mass="13435">MSHKWTDEETEWFVCAMEELVVEGQRADARQFKLGSFEKFSKKMFEKFPASSITTNHCKNKHKRLKEKYQSAADMIACSEFEWSDALQCVVFDSKEVLDQYIKQTPLSHSICILT</sequence>
<comment type="caution">
    <text evidence="2">The sequence shown here is derived from an EMBL/GenBank/DDBJ whole genome shotgun (WGS) entry which is preliminary data.</text>
</comment>